<dbReference type="AlphaFoldDB" id="A0ABD3GBS5"/>
<evidence type="ECO:0000313" key="4">
    <source>
        <dbReference type="Proteomes" id="UP001633002"/>
    </source>
</evidence>
<sequence>MWFSTVLGSTWGAATIETTADFCVDEYGRCFPIVNKRQPPTPVSAKRQPDVGASNGGSQEDKKIKRKPSSVMGKAKAPAEVKLAESAPGVFQKENLNAGECHHTELNSGIKTVEEGDDQVTEQELFEEKEVGKEFFALLEEEDRVNENKDRLLQDYDDQFKGIIQLVQDQRENLRSRLTDVQHSAKLTPKGKEVETRLKDLRLAAKDKYCKLIKAEKEKRLKTEADLRFEKDRHSKLCADLQSEKAKCAKLETEVQFEKTKRQSELLETTRLKGDLQSERNKREKLESDLMSEEVKRLKFAVDIASEKARIMLLEGDAKSHEAEHVKVQEEMELERLKRLKLERDIQSEKEKRLKLEEDFRLSEQKLEEYYHSHFVDARKFLAFSATVCQLKDVLWLMSNF</sequence>
<evidence type="ECO:0000256" key="2">
    <source>
        <dbReference type="SAM" id="MobiDB-lite"/>
    </source>
</evidence>
<feature type="region of interest" description="Disordered" evidence="2">
    <location>
        <begin position="35"/>
        <end position="80"/>
    </location>
</feature>
<dbReference type="EMBL" id="JBJQOH010000008">
    <property type="protein sequence ID" value="KAL3676623.1"/>
    <property type="molecule type" value="Genomic_DNA"/>
</dbReference>
<feature type="coiled-coil region" evidence="1">
    <location>
        <begin position="241"/>
        <end position="366"/>
    </location>
</feature>
<evidence type="ECO:0000313" key="3">
    <source>
        <dbReference type="EMBL" id="KAL3676623.1"/>
    </source>
</evidence>
<dbReference type="Proteomes" id="UP001633002">
    <property type="component" value="Unassembled WGS sequence"/>
</dbReference>
<comment type="caution">
    <text evidence="3">The sequence shown here is derived from an EMBL/GenBank/DDBJ whole genome shotgun (WGS) entry which is preliminary data.</text>
</comment>
<gene>
    <name evidence="3" type="ORF">R1sor_026571</name>
</gene>
<proteinExistence type="predicted"/>
<keyword evidence="1" id="KW-0175">Coiled coil</keyword>
<organism evidence="3 4">
    <name type="scientific">Riccia sorocarpa</name>
    <dbReference type="NCBI Taxonomy" id="122646"/>
    <lineage>
        <taxon>Eukaryota</taxon>
        <taxon>Viridiplantae</taxon>
        <taxon>Streptophyta</taxon>
        <taxon>Embryophyta</taxon>
        <taxon>Marchantiophyta</taxon>
        <taxon>Marchantiopsida</taxon>
        <taxon>Marchantiidae</taxon>
        <taxon>Marchantiales</taxon>
        <taxon>Ricciaceae</taxon>
        <taxon>Riccia</taxon>
    </lineage>
</organism>
<protein>
    <submittedName>
        <fullName evidence="3">Uncharacterized protein</fullName>
    </submittedName>
</protein>
<reference evidence="3 4" key="1">
    <citation type="submission" date="2024-09" db="EMBL/GenBank/DDBJ databases">
        <title>Chromosome-scale assembly of Riccia sorocarpa.</title>
        <authorList>
            <person name="Paukszto L."/>
        </authorList>
    </citation>
    <scope>NUCLEOTIDE SEQUENCE [LARGE SCALE GENOMIC DNA]</scope>
    <source>
        <strain evidence="3">LP-2024</strain>
        <tissue evidence="3">Aerial parts of the thallus</tissue>
    </source>
</reference>
<evidence type="ECO:0000256" key="1">
    <source>
        <dbReference type="SAM" id="Coils"/>
    </source>
</evidence>
<keyword evidence="4" id="KW-1185">Reference proteome</keyword>
<name>A0ABD3GBS5_9MARC</name>
<accession>A0ABD3GBS5</accession>